<keyword evidence="1" id="KW-1133">Transmembrane helix</keyword>
<keyword evidence="4" id="KW-1185">Reference proteome</keyword>
<dbReference type="Pfam" id="PF03009">
    <property type="entry name" value="GDPD"/>
    <property type="match status" value="1"/>
</dbReference>
<dbReference type="OrthoDB" id="1058301at2759"/>
<keyword evidence="1" id="KW-0812">Transmembrane</keyword>
<dbReference type="Gene3D" id="3.20.20.190">
    <property type="entry name" value="Phosphatidylinositol (PI) phosphodiesterase"/>
    <property type="match status" value="1"/>
</dbReference>
<dbReference type="AlphaFoldDB" id="A0A420Y918"/>
<dbReference type="CDD" id="cd08570">
    <property type="entry name" value="GDPD_YPL206cp_fungi"/>
    <property type="match status" value="1"/>
</dbReference>
<evidence type="ECO:0000259" key="2">
    <source>
        <dbReference type="PROSITE" id="PS51704"/>
    </source>
</evidence>
<accession>A0A420Y918</accession>
<feature type="transmembrane region" description="Helical" evidence="1">
    <location>
        <begin position="298"/>
        <end position="315"/>
    </location>
</feature>
<name>A0A420Y918_9PEZI</name>
<evidence type="ECO:0000313" key="4">
    <source>
        <dbReference type="Proteomes" id="UP000275385"/>
    </source>
</evidence>
<dbReference type="GO" id="GO:0008081">
    <property type="term" value="F:phosphoric diester hydrolase activity"/>
    <property type="evidence" value="ECO:0007669"/>
    <property type="project" value="InterPro"/>
</dbReference>
<dbReference type="PANTHER" id="PTHR43805:SF1">
    <property type="entry name" value="GP-PDE DOMAIN-CONTAINING PROTEIN"/>
    <property type="match status" value="1"/>
</dbReference>
<feature type="domain" description="GP-PDE" evidence="2">
    <location>
        <begin position="36"/>
        <end position="279"/>
    </location>
</feature>
<evidence type="ECO:0000256" key="1">
    <source>
        <dbReference type="SAM" id="Phobius"/>
    </source>
</evidence>
<dbReference type="STRING" id="177199.A0A420Y918"/>
<gene>
    <name evidence="3" type="ORF">DL546_003816</name>
</gene>
<dbReference type="Proteomes" id="UP000275385">
    <property type="component" value="Unassembled WGS sequence"/>
</dbReference>
<dbReference type="GO" id="GO:0006629">
    <property type="term" value="P:lipid metabolic process"/>
    <property type="evidence" value="ECO:0007669"/>
    <property type="project" value="InterPro"/>
</dbReference>
<sequence>MAVEKTPLLMSGNKLNLPPAPFTSALARPGSDLKLPQIIAHRGYKAAYPENTLAAFRAAVDVGAHALETDIHLSKDKVVVLSHDASLKRCFGIDKQISDCDWEYLSTLETLSAPKQHMPRLVDLLAYLAQPENEDIWVLLDIKRDDDARELITHVTSTISSIPPSGRPWKDRIILGPWDTNYISLCTSLLPLHPQAYISWSLPASSKLLHTPSLPNLNFNILLFSLLGPGGTRFLRSAKQAGRNVFVWTVNQQEWMEWCVRKGVDGVITDDPKLFKEVCERWGRGKERRAWRQWGREIVAWGIMALLAPAIWMQYRPGMMTRRLLANIQSL</sequence>
<dbReference type="PROSITE" id="PS51704">
    <property type="entry name" value="GP_PDE"/>
    <property type="match status" value="1"/>
</dbReference>
<evidence type="ECO:0000313" key="3">
    <source>
        <dbReference type="EMBL" id="RKU44386.1"/>
    </source>
</evidence>
<dbReference type="EMBL" id="QVQW01000031">
    <property type="protein sequence ID" value="RKU44386.1"/>
    <property type="molecule type" value="Genomic_DNA"/>
</dbReference>
<organism evidence="3 4">
    <name type="scientific">Coniochaeta pulveracea</name>
    <dbReference type="NCBI Taxonomy" id="177199"/>
    <lineage>
        <taxon>Eukaryota</taxon>
        <taxon>Fungi</taxon>
        <taxon>Dikarya</taxon>
        <taxon>Ascomycota</taxon>
        <taxon>Pezizomycotina</taxon>
        <taxon>Sordariomycetes</taxon>
        <taxon>Sordariomycetidae</taxon>
        <taxon>Coniochaetales</taxon>
        <taxon>Coniochaetaceae</taxon>
        <taxon>Coniochaeta</taxon>
    </lineage>
</organism>
<proteinExistence type="predicted"/>
<dbReference type="PANTHER" id="PTHR43805">
    <property type="entry name" value="GLYCEROPHOSPHORYL DIESTER PHOSPHODIESTERASE"/>
    <property type="match status" value="1"/>
</dbReference>
<reference evidence="3 4" key="1">
    <citation type="submission" date="2018-08" db="EMBL/GenBank/DDBJ databases">
        <title>Draft genome of the lignicolous fungus Coniochaeta pulveracea.</title>
        <authorList>
            <person name="Borstlap C.J."/>
            <person name="De Witt R.N."/>
            <person name="Botha A."/>
            <person name="Volschenk H."/>
        </authorList>
    </citation>
    <scope>NUCLEOTIDE SEQUENCE [LARGE SCALE GENOMIC DNA]</scope>
    <source>
        <strain evidence="3 4">CAB683</strain>
    </source>
</reference>
<dbReference type="SUPFAM" id="SSF51695">
    <property type="entry name" value="PLC-like phosphodiesterases"/>
    <property type="match status" value="1"/>
</dbReference>
<protein>
    <recommendedName>
        <fullName evidence="2">GP-PDE domain-containing protein</fullName>
    </recommendedName>
</protein>
<dbReference type="InterPro" id="IPR017946">
    <property type="entry name" value="PLC-like_Pdiesterase_TIM-brl"/>
</dbReference>
<dbReference type="InterPro" id="IPR030395">
    <property type="entry name" value="GP_PDE_dom"/>
</dbReference>
<keyword evidence="1" id="KW-0472">Membrane</keyword>
<comment type="caution">
    <text evidence="3">The sequence shown here is derived from an EMBL/GenBank/DDBJ whole genome shotgun (WGS) entry which is preliminary data.</text>
</comment>